<dbReference type="EMBL" id="JAAIWN010000011">
    <property type="protein sequence ID" value="NEY81172.1"/>
    <property type="molecule type" value="Genomic_DNA"/>
</dbReference>
<dbReference type="Pfam" id="PF03060">
    <property type="entry name" value="NMO"/>
    <property type="match status" value="1"/>
</dbReference>
<name>A0A6B3VVZ4_9BACI</name>
<evidence type="ECO:0000256" key="2">
    <source>
        <dbReference type="ARBA" id="ARBA00013457"/>
    </source>
</evidence>
<protein>
    <recommendedName>
        <fullName evidence="2">Probable nitronate monooxygenase</fullName>
    </recommendedName>
</protein>
<accession>A0A6B3VVZ4</accession>
<organism evidence="7 8">
    <name type="scientific">Bacillus aquiflavi</name>
    <dbReference type="NCBI Taxonomy" id="2672567"/>
    <lineage>
        <taxon>Bacteria</taxon>
        <taxon>Bacillati</taxon>
        <taxon>Bacillota</taxon>
        <taxon>Bacilli</taxon>
        <taxon>Bacillales</taxon>
        <taxon>Bacillaceae</taxon>
        <taxon>Bacillus</taxon>
    </lineage>
</organism>
<dbReference type="CDD" id="cd04730">
    <property type="entry name" value="NPD_like"/>
    <property type="match status" value="1"/>
</dbReference>
<evidence type="ECO:0000256" key="1">
    <source>
        <dbReference type="ARBA" id="ARBA00003535"/>
    </source>
</evidence>
<evidence type="ECO:0000313" key="6">
    <source>
        <dbReference type="EMBL" id="MBA4536805.1"/>
    </source>
</evidence>
<proteinExistence type="predicted"/>
<dbReference type="SUPFAM" id="SSF51412">
    <property type="entry name" value="Inosine monophosphate dehydrogenase (IMPDH)"/>
    <property type="match status" value="1"/>
</dbReference>
<keyword evidence="3" id="KW-0285">Flavoprotein</keyword>
<evidence type="ECO:0000256" key="5">
    <source>
        <dbReference type="ARBA" id="ARBA00023002"/>
    </source>
</evidence>
<dbReference type="PANTHER" id="PTHR32332">
    <property type="entry name" value="2-NITROPROPANE DIOXYGENASE"/>
    <property type="match status" value="1"/>
</dbReference>
<dbReference type="GO" id="GO:0018580">
    <property type="term" value="F:nitronate monooxygenase activity"/>
    <property type="evidence" value="ECO:0007669"/>
    <property type="project" value="InterPro"/>
</dbReference>
<reference evidence="6 9" key="2">
    <citation type="submission" date="2020-07" db="EMBL/GenBank/DDBJ databases">
        <authorList>
            <person name="Feng H."/>
        </authorList>
    </citation>
    <scope>NUCLEOTIDE SEQUENCE [LARGE SCALE GENOMIC DNA]</scope>
    <source>
        <strain evidence="9">s-12</strain>
        <strain evidence="6">S-12</strain>
    </source>
</reference>
<dbReference type="EMBL" id="JACEIO010000011">
    <property type="protein sequence ID" value="MBA4536805.1"/>
    <property type="molecule type" value="Genomic_DNA"/>
</dbReference>
<evidence type="ECO:0000256" key="3">
    <source>
        <dbReference type="ARBA" id="ARBA00022630"/>
    </source>
</evidence>
<dbReference type="InterPro" id="IPR013785">
    <property type="entry name" value="Aldolase_TIM"/>
</dbReference>
<evidence type="ECO:0000313" key="8">
    <source>
        <dbReference type="Proteomes" id="UP000472971"/>
    </source>
</evidence>
<evidence type="ECO:0000313" key="9">
    <source>
        <dbReference type="Proteomes" id="UP000570010"/>
    </source>
</evidence>
<gene>
    <name evidence="7" type="ORF">G4D64_06470</name>
    <name evidence="6" type="ORF">H1Z61_06505</name>
</gene>
<dbReference type="AlphaFoldDB" id="A0A6B3VVZ4"/>
<comment type="function">
    <text evidence="1">Nitronate monooxygenase that uses molecular oxygen to catalyze the oxidative denitrification of alkyl nitronates. Acts on propionate 3-nitronate (P3N), the presumed physiological substrate. Probably functions in the detoxification of P3N, a metabolic poison produced by plants and fungi as a defense mechanism.</text>
</comment>
<dbReference type="Proteomes" id="UP000472971">
    <property type="component" value="Unassembled WGS sequence"/>
</dbReference>
<keyword evidence="8" id="KW-1185">Reference proteome</keyword>
<evidence type="ECO:0000313" key="7">
    <source>
        <dbReference type="EMBL" id="NEY81172.1"/>
    </source>
</evidence>
<keyword evidence="7" id="KW-0503">Monooxygenase</keyword>
<reference evidence="7 8" key="1">
    <citation type="submission" date="2020-02" db="EMBL/GenBank/DDBJ databases">
        <title>Bacillus aquiflavi sp. nov., isolated from yellow water of strong flavor Chinese baijiu in Yibin region of China.</title>
        <authorList>
            <person name="Xie J."/>
        </authorList>
    </citation>
    <scope>NUCLEOTIDE SEQUENCE [LARGE SCALE GENOMIC DNA]</scope>
    <source>
        <strain evidence="7 8">3H-10</strain>
    </source>
</reference>
<dbReference type="Gene3D" id="3.20.20.70">
    <property type="entry name" value="Aldolase class I"/>
    <property type="match status" value="1"/>
</dbReference>
<comment type="caution">
    <text evidence="7">The sequence shown here is derived from an EMBL/GenBank/DDBJ whole genome shotgun (WGS) entry which is preliminary data.</text>
</comment>
<evidence type="ECO:0000256" key="4">
    <source>
        <dbReference type="ARBA" id="ARBA00022643"/>
    </source>
</evidence>
<dbReference type="InterPro" id="IPR004136">
    <property type="entry name" value="NMO"/>
</dbReference>
<keyword evidence="4" id="KW-0288">FMN</keyword>
<sequence>MHCGYLSFLHIIIRKVTILFRTGITSLFGIEHPIIQGGLQELGKETLVTAVSNAGALGLLTAGSYENKQEFRTAIRNVRKQTDKPFGANITIGIRQPMDRFVEAVIEEEVPIVFTSGQNPEPYMEKLKRAGIIVTHVVPTVRFAKKAEIIGCDAVVVVGYECGGHPGLDDISSLTLIQRAVQEVSIPVIAAGGFSTGKSLVAALALGAQGIQMGTRFLLAKENPLNEKVKKHLLHLNETDTVIVKRSLQKPMRVMKTNTALQVVAMEGNDCSFEELYPYISGKSYKQLIHNGDIDAGVISLGQTIGLINEIQSVEKIIASVINEAKIQLHTLHKACPII</sequence>
<dbReference type="Proteomes" id="UP000570010">
    <property type="component" value="Unassembled WGS sequence"/>
</dbReference>
<dbReference type="PANTHER" id="PTHR32332:SF20">
    <property type="entry name" value="2-NITROPROPANE DIOXYGENASE-LIKE PROTEIN"/>
    <property type="match status" value="1"/>
</dbReference>
<keyword evidence="5" id="KW-0560">Oxidoreductase</keyword>